<keyword evidence="6 11" id="KW-1133">Transmembrane helix</keyword>
<dbReference type="GO" id="GO:0015293">
    <property type="term" value="F:symporter activity"/>
    <property type="evidence" value="ECO:0007669"/>
    <property type="project" value="TreeGrafter"/>
</dbReference>
<feature type="transmembrane region" description="Helical" evidence="11">
    <location>
        <begin position="30"/>
        <end position="54"/>
    </location>
</feature>
<gene>
    <name evidence="12" type="ORF">METZ01_LOCUS442505</name>
</gene>
<evidence type="ECO:0000256" key="1">
    <source>
        <dbReference type="ARBA" id="ARBA00004651"/>
    </source>
</evidence>
<feature type="non-terminal residue" evidence="12">
    <location>
        <position position="260"/>
    </location>
</feature>
<keyword evidence="4" id="KW-1003">Cell membrane</keyword>
<sequence length="260" mass="28124">AKLWAPRWSRLKVLTPVQYLEERYGVSVRIAVALSGIGVKFIDLGIKLYAIAIVVQVSTGWERTPIIIVGGVVTCLSVLIGGLWATVLTDLVQFAVQFLLSIIVVTAVLAAVGGWGSMWDQLPEANSQLFNPDAGLPIEFWFVYLIVVIFSYNGGTWGLAQRFIAVGDARDTQKAALLSGALFLVYPLVIFVPAWSAPLLMPEFFDPITAAPIAGFDPDQTYVLVAKQILQSMAPGLLGLLVCSMFAATMSMIDSDINSL</sequence>
<evidence type="ECO:0000256" key="11">
    <source>
        <dbReference type="SAM" id="Phobius"/>
    </source>
</evidence>
<keyword evidence="9 11" id="KW-0472">Membrane</keyword>
<comment type="subcellular location">
    <subcellularLocation>
        <location evidence="1">Cell membrane</location>
        <topology evidence="1">Multi-pass membrane protein</topology>
    </subcellularLocation>
</comment>
<evidence type="ECO:0000256" key="4">
    <source>
        <dbReference type="ARBA" id="ARBA00022475"/>
    </source>
</evidence>
<protein>
    <submittedName>
        <fullName evidence="12">Uncharacterized protein</fullName>
    </submittedName>
</protein>
<feature type="transmembrane region" description="Helical" evidence="11">
    <location>
        <begin position="136"/>
        <end position="154"/>
    </location>
</feature>
<evidence type="ECO:0000256" key="10">
    <source>
        <dbReference type="ARBA" id="ARBA00023201"/>
    </source>
</evidence>
<reference evidence="12" key="1">
    <citation type="submission" date="2018-05" db="EMBL/GenBank/DDBJ databases">
        <authorList>
            <person name="Lanie J.A."/>
            <person name="Ng W.-L."/>
            <person name="Kazmierczak K.M."/>
            <person name="Andrzejewski T.M."/>
            <person name="Davidsen T.M."/>
            <person name="Wayne K.J."/>
            <person name="Tettelin H."/>
            <person name="Glass J.I."/>
            <person name="Rusch D."/>
            <person name="Podicherti R."/>
            <person name="Tsui H.-C.T."/>
            <person name="Winkler M.E."/>
        </authorList>
    </citation>
    <scope>NUCLEOTIDE SEQUENCE</scope>
</reference>
<feature type="transmembrane region" description="Helical" evidence="11">
    <location>
        <begin position="175"/>
        <end position="195"/>
    </location>
</feature>
<keyword evidence="7" id="KW-0915">Sodium</keyword>
<evidence type="ECO:0000256" key="5">
    <source>
        <dbReference type="ARBA" id="ARBA00022692"/>
    </source>
</evidence>
<dbReference type="AlphaFoldDB" id="A0A382Z2H5"/>
<evidence type="ECO:0000313" key="12">
    <source>
        <dbReference type="EMBL" id="SVD89651.1"/>
    </source>
</evidence>
<accession>A0A382Z2H5</accession>
<dbReference type="EMBL" id="UINC01180451">
    <property type="protein sequence ID" value="SVD89651.1"/>
    <property type="molecule type" value="Genomic_DNA"/>
</dbReference>
<dbReference type="GO" id="GO:0006814">
    <property type="term" value="P:sodium ion transport"/>
    <property type="evidence" value="ECO:0007669"/>
    <property type="project" value="UniProtKB-KW"/>
</dbReference>
<dbReference type="Gene3D" id="1.20.1730.10">
    <property type="entry name" value="Sodium/glucose cotransporter"/>
    <property type="match status" value="1"/>
</dbReference>
<dbReference type="GO" id="GO:0005886">
    <property type="term" value="C:plasma membrane"/>
    <property type="evidence" value="ECO:0007669"/>
    <property type="project" value="UniProtKB-SubCell"/>
</dbReference>
<proteinExistence type="inferred from homology"/>
<evidence type="ECO:0000256" key="6">
    <source>
        <dbReference type="ARBA" id="ARBA00022989"/>
    </source>
</evidence>
<feature type="non-terminal residue" evidence="12">
    <location>
        <position position="1"/>
    </location>
</feature>
<keyword evidence="3" id="KW-0813">Transport</keyword>
<keyword evidence="8" id="KW-0406">Ion transport</keyword>
<dbReference type="InterPro" id="IPR051163">
    <property type="entry name" value="Sodium:Solute_Symporter_SSF"/>
</dbReference>
<keyword evidence="10" id="KW-0739">Sodium transport</keyword>
<name>A0A382Z2H5_9ZZZZ</name>
<evidence type="ECO:0000256" key="9">
    <source>
        <dbReference type="ARBA" id="ARBA00023136"/>
    </source>
</evidence>
<keyword evidence="5 11" id="KW-0812">Transmembrane</keyword>
<dbReference type="PROSITE" id="PS50283">
    <property type="entry name" value="NA_SOLUT_SYMP_3"/>
    <property type="match status" value="1"/>
</dbReference>
<feature type="transmembrane region" description="Helical" evidence="11">
    <location>
        <begin position="94"/>
        <end position="116"/>
    </location>
</feature>
<dbReference type="InterPro" id="IPR038377">
    <property type="entry name" value="Na/Glc_symporter_sf"/>
</dbReference>
<evidence type="ECO:0000256" key="2">
    <source>
        <dbReference type="ARBA" id="ARBA00006434"/>
    </source>
</evidence>
<comment type="similarity">
    <text evidence="2">Belongs to the sodium:solute symporter (SSF) (TC 2.A.21) family.</text>
</comment>
<organism evidence="12">
    <name type="scientific">marine metagenome</name>
    <dbReference type="NCBI Taxonomy" id="408172"/>
    <lineage>
        <taxon>unclassified sequences</taxon>
        <taxon>metagenomes</taxon>
        <taxon>ecological metagenomes</taxon>
    </lineage>
</organism>
<evidence type="ECO:0000256" key="3">
    <source>
        <dbReference type="ARBA" id="ARBA00022448"/>
    </source>
</evidence>
<dbReference type="PANTHER" id="PTHR42985:SF40">
    <property type="entry name" value="LD47995P-RELATED"/>
    <property type="match status" value="1"/>
</dbReference>
<dbReference type="InterPro" id="IPR001734">
    <property type="entry name" value="Na/solute_symporter"/>
</dbReference>
<evidence type="ECO:0000256" key="8">
    <source>
        <dbReference type="ARBA" id="ARBA00023065"/>
    </source>
</evidence>
<dbReference type="PANTHER" id="PTHR42985">
    <property type="entry name" value="SODIUM-COUPLED MONOCARBOXYLATE TRANSPORTER"/>
    <property type="match status" value="1"/>
</dbReference>
<evidence type="ECO:0000256" key="7">
    <source>
        <dbReference type="ARBA" id="ARBA00023053"/>
    </source>
</evidence>
<feature type="transmembrane region" description="Helical" evidence="11">
    <location>
        <begin position="233"/>
        <end position="253"/>
    </location>
</feature>
<feature type="transmembrane region" description="Helical" evidence="11">
    <location>
        <begin position="66"/>
        <end position="87"/>
    </location>
</feature>
<dbReference type="Pfam" id="PF00474">
    <property type="entry name" value="SSF"/>
    <property type="match status" value="1"/>
</dbReference>